<dbReference type="Proteomes" id="UP001205311">
    <property type="component" value="Unassembled WGS sequence"/>
</dbReference>
<keyword evidence="5" id="KW-0408">Iron</keyword>
<accession>A0ABT1HQI0</accession>
<name>A0ABT1HQI0_STRSD</name>
<organism evidence="6 7">
    <name type="scientific">Streptoalloteichus tenebrarius (strain ATCC 17920 / DSM 40477 / JCM 4838 / CBS 697.72 / NBRC 16177 / NCIMB 11028 / NRRL B-12390 / A12253. 1 / ISP 5477)</name>
    <name type="common">Streptomyces tenebrarius</name>
    <dbReference type="NCBI Taxonomy" id="1933"/>
    <lineage>
        <taxon>Bacteria</taxon>
        <taxon>Bacillati</taxon>
        <taxon>Actinomycetota</taxon>
        <taxon>Actinomycetes</taxon>
        <taxon>Pseudonocardiales</taxon>
        <taxon>Pseudonocardiaceae</taxon>
        <taxon>Streptoalloteichus</taxon>
    </lineage>
</organism>
<comment type="similarity">
    <text evidence="1">Belongs to the cysteine dioxygenase family.</text>
</comment>
<evidence type="ECO:0000313" key="6">
    <source>
        <dbReference type="EMBL" id="MCP2257752.1"/>
    </source>
</evidence>
<keyword evidence="4" id="KW-0560">Oxidoreductase</keyword>
<evidence type="ECO:0000256" key="4">
    <source>
        <dbReference type="ARBA" id="ARBA00023002"/>
    </source>
</evidence>
<evidence type="ECO:0000256" key="5">
    <source>
        <dbReference type="ARBA" id="ARBA00023004"/>
    </source>
</evidence>
<keyword evidence="7" id="KW-1185">Reference proteome</keyword>
<sequence length="177" mass="19873">MLTSAMRDFVADLERMHSADIGPETRAEQAARRLEKLLRSGDVLDARHMEPDPEAYRQHLVHVDPEGRFSVVSLVWLPGQETPVHSHVCWCVVGVLTGQEEEIRYHFDADERVLVETGTERNAPGEVCWLVPPEEDIHKVRNCGDTLAVSIHVYGANIAELGTSINRVYTEPVRAVV</sequence>
<comment type="caution">
    <text evidence="6">The sequence shown here is derived from an EMBL/GenBank/DDBJ whole genome shotgun (WGS) entry which is preliminary data.</text>
</comment>
<evidence type="ECO:0000256" key="3">
    <source>
        <dbReference type="ARBA" id="ARBA00022964"/>
    </source>
</evidence>
<dbReference type="EMBL" id="JAMTCP010000005">
    <property type="protein sequence ID" value="MCP2257752.1"/>
    <property type="molecule type" value="Genomic_DNA"/>
</dbReference>
<evidence type="ECO:0000256" key="2">
    <source>
        <dbReference type="ARBA" id="ARBA00022723"/>
    </source>
</evidence>
<keyword evidence="2" id="KW-0479">Metal-binding</keyword>
<dbReference type="InterPro" id="IPR010300">
    <property type="entry name" value="CDO_1"/>
</dbReference>
<dbReference type="SUPFAM" id="SSF51182">
    <property type="entry name" value="RmlC-like cupins"/>
    <property type="match status" value="1"/>
</dbReference>
<gene>
    <name evidence="6" type="ORF">LX15_001438</name>
</gene>
<evidence type="ECO:0000256" key="1">
    <source>
        <dbReference type="ARBA" id="ARBA00006622"/>
    </source>
</evidence>
<protein>
    <submittedName>
        <fullName evidence="6">Metal-dependent enzyme of the double-stranded beta helix superfamily</fullName>
    </submittedName>
</protein>
<proteinExistence type="inferred from homology"/>
<keyword evidence="3" id="KW-0223">Dioxygenase</keyword>
<dbReference type="Gene3D" id="2.60.120.10">
    <property type="entry name" value="Jelly Rolls"/>
    <property type="match status" value="1"/>
</dbReference>
<dbReference type="InterPro" id="IPR014710">
    <property type="entry name" value="RmlC-like_jellyroll"/>
</dbReference>
<dbReference type="PANTHER" id="PTHR12918">
    <property type="entry name" value="CYSTEINE DIOXYGENASE"/>
    <property type="match status" value="1"/>
</dbReference>
<dbReference type="RefSeq" id="WP_253668698.1">
    <property type="nucleotide sequence ID" value="NZ_JAMTCP010000005.1"/>
</dbReference>
<evidence type="ECO:0000313" key="7">
    <source>
        <dbReference type="Proteomes" id="UP001205311"/>
    </source>
</evidence>
<dbReference type="Pfam" id="PF05995">
    <property type="entry name" value="CDO_I"/>
    <property type="match status" value="1"/>
</dbReference>
<dbReference type="InterPro" id="IPR011051">
    <property type="entry name" value="RmlC_Cupin_sf"/>
</dbReference>
<dbReference type="CDD" id="cd10548">
    <property type="entry name" value="cupin_CDO"/>
    <property type="match status" value="1"/>
</dbReference>
<reference evidence="6 7" key="1">
    <citation type="submission" date="2022-06" db="EMBL/GenBank/DDBJ databases">
        <title>Genomic Encyclopedia of Archaeal and Bacterial Type Strains, Phase II (KMG-II): from individual species to whole genera.</title>
        <authorList>
            <person name="Goeker M."/>
        </authorList>
    </citation>
    <scope>NUCLEOTIDE SEQUENCE [LARGE SCALE GENOMIC DNA]</scope>
    <source>
        <strain evidence="6 7">DSM 40477</strain>
    </source>
</reference>
<dbReference type="PANTHER" id="PTHR12918:SF1">
    <property type="entry name" value="CYSTEINE DIOXYGENASE TYPE 1"/>
    <property type="match status" value="1"/>
</dbReference>